<evidence type="ECO:0000313" key="9">
    <source>
        <dbReference type="Proteomes" id="UP000243745"/>
    </source>
</evidence>
<keyword evidence="6" id="KW-0676">Redox-active center</keyword>
<dbReference type="SUPFAM" id="SSF51905">
    <property type="entry name" value="FAD/NAD(P)-binding domain"/>
    <property type="match status" value="1"/>
</dbReference>
<evidence type="ECO:0000256" key="3">
    <source>
        <dbReference type="ARBA" id="ARBA00022630"/>
    </source>
</evidence>
<evidence type="ECO:0000313" key="8">
    <source>
        <dbReference type="EMBL" id="SFP01214.1"/>
    </source>
</evidence>
<comment type="similarity">
    <text evidence="2">Belongs to the class-III pyridine nucleotide-disulfide oxidoreductase family.</text>
</comment>
<evidence type="ECO:0000256" key="4">
    <source>
        <dbReference type="ARBA" id="ARBA00022827"/>
    </source>
</evidence>
<sequence length="568" mass="60121">MSKTIIIGGSAAGAAVAARLRRLDEHREITIYEKGPDVSYASCGLPYFVGGVLPSRQSLVVTPVKAFVGKYNVNVKTLHEVTAVSTENKTVTVKRLADNTVITDTYDSLVIATGASPFVPESIQGTSLPQVKTLRTIEDAEKIRQAVTTGNIKSVVIAGGGFIGVELAENLAHAGVGVTLVELKPEVLGIMDQEFGRLMTNELTRNGVDVRTGLGIKGFSTANEEDGEVLSVELSDGTEIKAGLAVMALGVKPNTAIVRGNGIELDSRGFIKVNQVFETSVRNVYAAGDNVTVNHLVTGNSVSSTLAGPAARGARIIANTIAGVDGASDFPGTSGSGIVKAFNLQAGITGFGEEYLSGTGLVKDRDYFTAFVSQKSHVAWFPGAGFLFIKGIFDKQNGRILGVEAVGSSSVDKIIDVASALILKKGTFQDLTDLDLSYAPQFNAPKSPLNMLGFTAENIFLGLENQVGVAEYLKIAEGRDKNPEADDGYYLLDVREPSEVTALRLPHFINIPLGTLRDNLGEIPKDKLVLITCAVGVRAWNAARILAGNGYRTTVLSGGSSMYSLYVK</sequence>
<dbReference type="Proteomes" id="UP000243745">
    <property type="component" value="Unassembled WGS sequence"/>
</dbReference>
<protein>
    <submittedName>
        <fullName evidence="8">NADPH-dependent 2,4-dienoyl-CoA reductase, sulfur reductase</fullName>
    </submittedName>
</protein>
<evidence type="ECO:0000256" key="1">
    <source>
        <dbReference type="ARBA" id="ARBA00001974"/>
    </source>
</evidence>
<dbReference type="InterPro" id="IPR023753">
    <property type="entry name" value="FAD/NAD-binding_dom"/>
</dbReference>
<dbReference type="InterPro" id="IPR036188">
    <property type="entry name" value="FAD/NAD-bd_sf"/>
</dbReference>
<dbReference type="InterPro" id="IPR050260">
    <property type="entry name" value="FAD-bd_OxRdtase"/>
</dbReference>
<evidence type="ECO:0000256" key="5">
    <source>
        <dbReference type="ARBA" id="ARBA00023002"/>
    </source>
</evidence>
<dbReference type="Gene3D" id="3.50.50.60">
    <property type="entry name" value="FAD/NAD(P)-binding domain"/>
    <property type="match status" value="2"/>
</dbReference>
<dbReference type="PROSITE" id="PS50206">
    <property type="entry name" value="RHODANESE_3"/>
    <property type="match status" value="1"/>
</dbReference>
<dbReference type="RefSeq" id="WP_177178454.1">
    <property type="nucleotide sequence ID" value="NZ_FOXF01000002.1"/>
</dbReference>
<name>A0A662ZHN4_9GAMM</name>
<dbReference type="EMBL" id="FOXF01000002">
    <property type="protein sequence ID" value="SFP01214.1"/>
    <property type="molecule type" value="Genomic_DNA"/>
</dbReference>
<dbReference type="Gene3D" id="3.40.250.10">
    <property type="entry name" value="Rhodanese-like domain"/>
    <property type="match status" value="1"/>
</dbReference>
<accession>A0A662ZHN4</accession>
<dbReference type="PRINTS" id="PR00368">
    <property type="entry name" value="FADPNR"/>
</dbReference>
<keyword evidence="4" id="KW-0274">FAD</keyword>
<dbReference type="Pfam" id="PF00581">
    <property type="entry name" value="Rhodanese"/>
    <property type="match status" value="1"/>
</dbReference>
<keyword evidence="5" id="KW-0560">Oxidoreductase</keyword>
<dbReference type="InterPro" id="IPR001763">
    <property type="entry name" value="Rhodanese-like_dom"/>
</dbReference>
<keyword evidence="3" id="KW-0285">Flavoprotein</keyword>
<evidence type="ECO:0000259" key="7">
    <source>
        <dbReference type="PROSITE" id="PS50206"/>
    </source>
</evidence>
<dbReference type="PRINTS" id="PR00411">
    <property type="entry name" value="PNDRDTASEI"/>
</dbReference>
<organism evidence="8 9">
    <name type="scientific">Ruminobacter amylophilus</name>
    <dbReference type="NCBI Taxonomy" id="867"/>
    <lineage>
        <taxon>Bacteria</taxon>
        <taxon>Pseudomonadati</taxon>
        <taxon>Pseudomonadota</taxon>
        <taxon>Gammaproteobacteria</taxon>
        <taxon>Aeromonadales</taxon>
        <taxon>Succinivibrionaceae</taxon>
        <taxon>Ruminobacter</taxon>
    </lineage>
</organism>
<dbReference type="Pfam" id="PF07992">
    <property type="entry name" value="Pyr_redox_2"/>
    <property type="match status" value="1"/>
</dbReference>
<comment type="cofactor">
    <cofactor evidence="1">
        <name>FAD</name>
        <dbReference type="ChEBI" id="CHEBI:57692"/>
    </cofactor>
</comment>
<feature type="domain" description="Rhodanese" evidence="7">
    <location>
        <begin position="485"/>
        <end position="559"/>
    </location>
</feature>
<reference evidence="8 9" key="1">
    <citation type="submission" date="2016-10" db="EMBL/GenBank/DDBJ databases">
        <authorList>
            <person name="Varghese N."/>
            <person name="Submissions S."/>
        </authorList>
    </citation>
    <scope>NUCLEOTIDE SEQUENCE [LARGE SCALE GENOMIC DNA]</scope>
    <source>
        <strain evidence="8 9">DSM 1361</strain>
    </source>
</reference>
<dbReference type="SMART" id="SM00450">
    <property type="entry name" value="RHOD"/>
    <property type="match status" value="1"/>
</dbReference>
<dbReference type="PANTHER" id="PTHR43429:SF1">
    <property type="entry name" value="NAD(P)H SULFUR OXIDOREDUCTASE (COA-DEPENDENT)"/>
    <property type="match status" value="1"/>
</dbReference>
<dbReference type="PANTHER" id="PTHR43429">
    <property type="entry name" value="PYRIDINE NUCLEOTIDE-DISULFIDE OXIDOREDUCTASE DOMAIN-CONTAINING"/>
    <property type="match status" value="1"/>
</dbReference>
<dbReference type="GO" id="GO:0016491">
    <property type="term" value="F:oxidoreductase activity"/>
    <property type="evidence" value="ECO:0007669"/>
    <property type="project" value="UniProtKB-KW"/>
</dbReference>
<proteinExistence type="inferred from homology"/>
<dbReference type="InterPro" id="IPR036873">
    <property type="entry name" value="Rhodanese-like_dom_sf"/>
</dbReference>
<dbReference type="SUPFAM" id="SSF55424">
    <property type="entry name" value="FAD/NAD-linked reductases, dimerisation (C-terminal) domain"/>
    <property type="match status" value="1"/>
</dbReference>
<evidence type="ECO:0000256" key="6">
    <source>
        <dbReference type="ARBA" id="ARBA00023284"/>
    </source>
</evidence>
<dbReference type="Pfam" id="PF02852">
    <property type="entry name" value="Pyr_redox_dim"/>
    <property type="match status" value="1"/>
</dbReference>
<gene>
    <name evidence="8" type="ORF">SAMN02910344_00179</name>
</gene>
<dbReference type="InterPro" id="IPR004099">
    <property type="entry name" value="Pyr_nucl-diS_OxRdtase_dimer"/>
</dbReference>
<dbReference type="SUPFAM" id="SSF52821">
    <property type="entry name" value="Rhodanese/Cell cycle control phosphatase"/>
    <property type="match status" value="1"/>
</dbReference>
<keyword evidence="9" id="KW-1185">Reference proteome</keyword>
<dbReference type="AlphaFoldDB" id="A0A662ZHN4"/>
<evidence type="ECO:0000256" key="2">
    <source>
        <dbReference type="ARBA" id="ARBA00009130"/>
    </source>
</evidence>
<dbReference type="InterPro" id="IPR016156">
    <property type="entry name" value="FAD/NAD-linked_Rdtase_dimer_sf"/>
</dbReference>